<dbReference type="GO" id="GO:2000766">
    <property type="term" value="P:negative regulation of cytoplasmic translation"/>
    <property type="evidence" value="ECO:0007669"/>
    <property type="project" value="TreeGrafter"/>
</dbReference>
<keyword evidence="1 2" id="KW-0694">RNA-binding</keyword>
<dbReference type="InterPro" id="IPR038446">
    <property type="entry name" value="CEBP_ZZ_sf"/>
</dbReference>
<dbReference type="Proteomes" id="UP000050795">
    <property type="component" value="Unassembled WGS sequence"/>
</dbReference>
<dbReference type="InterPro" id="IPR000504">
    <property type="entry name" value="RRM_dom"/>
</dbReference>
<evidence type="ECO:0000313" key="5">
    <source>
        <dbReference type="WBParaSite" id="TREG1_26740.4"/>
    </source>
</evidence>
<reference evidence="4" key="1">
    <citation type="submission" date="2022-06" db="EMBL/GenBank/DDBJ databases">
        <authorList>
            <person name="Berger JAMES D."/>
            <person name="Berger JAMES D."/>
        </authorList>
    </citation>
    <scope>NUCLEOTIDE SEQUENCE [LARGE SCALE GENOMIC DNA]</scope>
</reference>
<dbReference type="GO" id="GO:0045202">
    <property type="term" value="C:synapse"/>
    <property type="evidence" value="ECO:0007669"/>
    <property type="project" value="TreeGrafter"/>
</dbReference>
<evidence type="ECO:0000256" key="2">
    <source>
        <dbReference type="PROSITE-ProRule" id="PRU00176"/>
    </source>
</evidence>
<dbReference type="InterPro" id="IPR034819">
    <property type="entry name" value="CPEB"/>
</dbReference>
<sequence length="358" mass="40452">MESTRSASVINNNNEKCDEVSLRTDYKSNLSEILHDQNVVDLERRLITRPATSTIRRPCLFGTQTLSHQQSEEENGDHGSASVMSDYNCCSLETAVMKPEYHSVGVKVGGTASPRSEGGPTIRCNSVDKYDWNAMIAESHVISPRVFQTLDYHRATEVVSTGYCYLVYENEACVLELLRNSFRTRRIDSDFYRIPLYNFPFRYAKVVPWSIEDTNYCGPTGSSANMQYAIYVGQLHGLITAKGLANIMDDLFGNVVSATLHTDQYKYPTGSARVIFSSSESYLKAIITQSITIHTSKFTKTIQVHPYLGNTLCNVCLKSPGIYFCRALQCFKYFCLSCWNGFHQNVTENFSEHKPLKR</sequence>
<dbReference type="GO" id="GO:0005737">
    <property type="term" value="C:cytoplasm"/>
    <property type="evidence" value="ECO:0007669"/>
    <property type="project" value="TreeGrafter"/>
</dbReference>
<dbReference type="Gene3D" id="4.10.640.40">
    <property type="entry name" value="Cytoplasmic polyadenylation element-binding protein, ZZ domain"/>
    <property type="match status" value="1"/>
</dbReference>
<feature type="domain" description="RRM" evidence="3">
    <location>
        <begin position="228"/>
        <end position="304"/>
    </location>
</feature>
<dbReference type="InterPro" id="IPR032296">
    <property type="entry name" value="CEBP_ZZ"/>
</dbReference>
<dbReference type="GO" id="GO:0043005">
    <property type="term" value="C:neuron projection"/>
    <property type="evidence" value="ECO:0007669"/>
    <property type="project" value="TreeGrafter"/>
</dbReference>
<proteinExistence type="predicted"/>
<dbReference type="InterPro" id="IPR012677">
    <property type="entry name" value="Nucleotide-bd_a/b_plait_sf"/>
</dbReference>
<dbReference type="AlphaFoldDB" id="A0AA85JFA9"/>
<dbReference type="Gene3D" id="3.30.70.330">
    <property type="match status" value="1"/>
</dbReference>
<dbReference type="GO" id="GO:0003730">
    <property type="term" value="F:mRNA 3'-UTR binding"/>
    <property type="evidence" value="ECO:0007669"/>
    <property type="project" value="InterPro"/>
</dbReference>
<dbReference type="PANTHER" id="PTHR12566">
    <property type="entry name" value="CYTOPLASMIC POLYADENYLATION ELEMENT BINDING PROTEIN CPEB"/>
    <property type="match status" value="1"/>
</dbReference>
<dbReference type="GO" id="GO:0008135">
    <property type="term" value="F:translation factor activity, RNA binding"/>
    <property type="evidence" value="ECO:0007669"/>
    <property type="project" value="TreeGrafter"/>
</dbReference>
<accession>A0AA85JFA9</accession>
<reference evidence="5" key="2">
    <citation type="submission" date="2023-11" db="UniProtKB">
        <authorList>
            <consortium name="WormBaseParasite"/>
        </authorList>
    </citation>
    <scope>IDENTIFICATION</scope>
</reference>
<dbReference type="CDD" id="cd19757">
    <property type="entry name" value="Bbox1"/>
    <property type="match status" value="1"/>
</dbReference>
<dbReference type="PROSITE" id="PS50102">
    <property type="entry name" value="RRM"/>
    <property type="match status" value="1"/>
</dbReference>
<dbReference type="InterPro" id="IPR035979">
    <property type="entry name" value="RBD_domain_sf"/>
</dbReference>
<dbReference type="GO" id="GO:0043022">
    <property type="term" value="F:ribosome binding"/>
    <property type="evidence" value="ECO:0007669"/>
    <property type="project" value="TreeGrafter"/>
</dbReference>
<evidence type="ECO:0000313" key="4">
    <source>
        <dbReference type="Proteomes" id="UP000050795"/>
    </source>
</evidence>
<keyword evidence="4" id="KW-1185">Reference proteome</keyword>
<evidence type="ECO:0000259" key="3">
    <source>
        <dbReference type="PROSITE" id="PS50102"/>
    </source>
</evidence>
<protein>
    <recommendedName>
        <fullName evidence="3">RRM domain-containing protein</fullName>
    </recommendedName>
</protein>
<organism evidence="4 5">
    <name type="scientific">Trichobilharzia regenti</name>
    <name type="common">Nasal bird schistosome</name>
    <dbReference type="NCBI Taxonomy" id="157069"/>
    <lineage>
        <taxon>Eukaryota</taxon>
        <taxon>Metazoa</taxon>
        <taxon>Spiralia</taxon>
        <taxon>Lophotrochozoa</taxon>
        <taxon>Platyhelminthes</taxon>
        <taxon>Trematoda</taxon>
        <taxon>Digenea</taxon>
        <taxon>Strigeidida</taxon>
        <taxon>Schistosomatoidea</taxon>
        <taxon>Schistosomatidae</taxon>
        <taxon>Trichobilharzia</taxon>
    </lineage>
</organism>
<dbReference type="Pfam" id="PF16366">
    <property type="entry name" value="CEBP_ZZ"/>
    <property type="match status" value="1"/>
</dbReference>
<dbReference type="GO" id="GO:0000900">
    <property type="term" value="F:mRNA regulatory element binding translation repressor activity"/>
    <property type="evidence" value="ECO:0007669"/>
    <property type="project" value="TreeGrafter"/>
</dbReference>
<dbReference type="WBParaSite" id="TREG1_26740.4">
    <property type="protein sequence ID" value="TREG1_26740.4"/>
    <property type="gene ID" value="TREG1_26740"/>
</dbReference>
<name>A0AA85JFA9_TRIRE</name>
<dbReference type="SUPFAM" id="SSF54928">
    <property type="entry name" value="RNA-binding domain, RBD"/>
    <property type="match status" value="1"/>
</dbReference>
<dbReference type="GO" id="GO:0005634">
    <property type="term" value="C:nucleus"/>
    <property type="evidence" value="ECO:0007669"/>
    <property type="project" value="TreeGrafter"/>
</dbReference>
<dbReference type="PANTHER" id="PTHR12566:SF9">
    <property type="entry name" value="CYTOPLASMIC POLYADENYLATION ELEMENT-BINDING PROTEIN 1"/>
    <property type="match status" value="1"/>
</dbReference>
<evidence type="ECO:0000256" key="1">
    <source>
        <dbReference type="ARBA" id="ARBA00022884"/>
    </source>
</evidence>